<dbReference type="AlphaFoldDB" id="A0A0E9TT57"/>
<protein>
    <submittedName>
        <fullName evidence="2">Uncharacterized protein</fullName>
    </submittedName>
</protein>
<name>A0A0E9TT57_ANGAN</name>
<proteinExistence type="predicted"/>
<feature type="transmembrane region" description="Helical" evidence="1">
    <location>
        <begin position="6"/>
        <end position="24"/>
    </location>
</feature>
<evidence type="ECO:0000313" key="2">
    <source>
        <dbReference type="EMBL" id="JAH56095.1"/>
    </source>
</evidence>
<reference evidence="2" key="2">
    <citation type="journal article" date="2015" name="Fish Shellfish Immunol.">
        <title>Early steps in the European eel (Anguilla anguilla)-Vibrio vulnificus interaction in the gills: Role of the RtxA13 toxin.</title>
        <authorList>
            <person name="Callol A."/>
            <person name="Pajuelo D."/>
            <person name="Ebbesson L."/>
            <person name="Teles M."/>
            <person name="MacKenzie S."/>
            <person name="Amaro C."/>
        </authorList>
    </citation>
    <scope>NUCLEOTIDE SEQUENCE</scope>
</reference>
<keyword evidence="1" id="KW-1133">Transmembrane helix</keyword>
<keyword evidence="1" id="KW-0812">Transmembrane</keyword>
<sequence length="25" mass="3048">MNLRFFTTVCVEMKSFLLFIYVVFV</sequence>
<accession>A0A0E9TT57</accession>
<organism evidence="2">
    <name type="scientific">Anguilla anguilla</name>
    <name type="common">European freshwater eel</name>
    <name type="synonym">Muraena anguilla</name>
    <dbReference type="NCBI Taxonomy" id="7936"/>
    <lineage>
        <taxon>Eukaryota</taxon>
        <taxon>Metazoa</taxon>
        <taxon>Chordata</taxon>
        <taxon>Craniata</taxon>
        <taxon>Vertebrata</taxon>
        <taxon>Euteleostomi</taxon>
        <taxon>Actinopterygii</taxon>
        <taxon>Neopterygii</taxon>
        <taxon>Teleostei</taxon>
        <taxon>Anguilliformes</taxon>
        <taxon>Anguillidae</taxon>
        <taxon>Anguilla</taxon>
    </lineage>
</organism>
<evidence type="ECO:0000256" key="1">
    <source>
        <dbReference type="SAM" id="Phobius"/>
    </source>
</evidence>
<keyword evidence="1" id="KW-0472">Membrane</keyword>
<dbReference type="EMBL" id="GBXM01052482">
    <property type="protein sequence ID" value="JAH56095.1"/>
    <property type="molecule type" value="Transcribed_RNA"/>
</dbReference>
<reference evidence="2" key="1">
    <citation type="submission" date="2014-11" db="EMBL/GenBank/DDBJ databases">
        <authorList>
            <person name="Amaro Gonzalez C."/>
        </authorList>
    </citation>
    <scope>NUCLEOTIDE SEQUENCE</scope>
</reference>